<accession>A0AA41XFS8</accession>
<keyword evidence="2" id="KW-1133">Transmembrane helix</keyword>
<name>A0AA41XFS8_9MICO</name>
<proteinExistence type="predicted"/>
<evidence type="ECO:0000313" key="3">
    <source>
        <dbReference type="EMBL" id="MCS5725668.1"/>
    </source>
</evidence>
<dbReference type="AlphaFoldDB" id="A0AA41XFS8"/>
<evidence type="ECO:0000313" key="4">
    <source>
        <dbReference type="Proteomes" id="UP001165587"/>
    </source>
</evidence>
<organism evidence="3 4">
    <name type="scientific">Herbiconiux oxytropis</name>
    <dbReference type="NCBI Taxonomy" id="2970915"/>
    <lineage>
        <taxon>Bacteria</taxon>
        <taxon>Bacillati</taxon>
        <taxon>Actinomycetota</taxon>
        <taxon>Actinomycetes</taxon>
        <taxon>Micrococcales</taxon>
        <taxon>Microbacteriaceae</taxon>
        <taxon>Herbiconiux</taxon>
    </lineage>
</organism>
<reference evidence="3" key="1">
    <citation type="submission" date="2022-08" db="EMBL/GenBank/DDBJ databases">
        <authorList>
            <person name="Deng Y."/>
            <person name="Han X.-F."/>
            <person name="Zhang Y.-Q."/>
        </authorList>
    </citation>
    <scope>NUCLEOTIDE SEQUENCE</scope>
    <source>
        <strain evidence="3">CPCC 203407</strain>
    </source>
</reference>
<evidence type="ECO:0000256" key="2">
    <source>
        <dbReference type="SAM" id="Phobius"/>
    </source>
</evidence>
<feature type="compositionally biased region" description="Low complexity" evidence="1">
    <location>
        <begin position="86"/>
        <end position="100"/>
    </location>
</feature>
<dbReference type="EMBL" id="JANLCK010000003">
    <property type="protein sequence ID" value="MCS5725668.1"/>
    <property type="molecule type" value="Genomic_DNA"/>
</dbReference>
<gene>
    <name evidence="3" type="ORF">N1028_07140</name>
</gene>
<keyword evidence="2" id="KW-0472">Membrane</keyword>
<protein>
    <submittedName>
        <fullName evidence="3">Uncharacterized protein</fullName>
    </submittedName>
</protein>
<keyword evidence="2" id="KW-0812">Transmembrane</keyword>
<feature type="region of interest" description="Disordered" evidence="1">
    <location>
        <begin position="74"/>
        <end position="116"/>
    </location>
</feature>
<sequence length="116" mass="12135">MSSFGGGPFHLLFSVLSSAFSVIAGLVALVVIVGVLFLLVRFLWFGTRAAQVYLARNGESPTFSWPLRRIDVQQQADPAQPRRPKAPSATPATEQAAPASPAAPPAPATPPSEPAA</sequence>
<comment type="caution">
    <text evidence="3">The sequence shown here is derived from an EMBL/GenBank/DDBJ whole genome shotgun (WGS) entry which is preliminary data.</text>
</comment>
<dbReference type="Proteomes" id="UP001165587">
    <property type="component" value="Unassembled WGS sequence"/>
</dbReference>
<evidence type="ECO:0000256" key="1">
    <source>
        <dbReference type="SAM" id="MobiDB-lite"/>
    </source>
</evidence>
<keyword evidence="4" id="KW-1185">Reference proteome</keyword>
<feature type="transmembrane region" description="Helical" evidence="2">
    <location>
        <begin position="20"/>
        <end position="44"/>
    </location>
</feature>
<feature type="compositionally biased region" description="Pro residues" evidence="1">
    <location>
        <begin position="101"/>
        <end position="116"/>
    </location>
</feature>
<dbReference type="RefSeq" id="WP_259526223.1">
    <property type="nucleotide sequence ID" value="NZ_JANLCK010000003.1"/>
</dbReference>